<sequence length="67" mass="7425">MGHLSHSLRRRGEVDDIWDPLEHVGEGRACQARVCVGSTGARWSGRHADDDTWRGKRWVARLGSGAS</sequence>
<name>A0AA87ZIQ7_FICCA</name>
<dbReference type="EMBL" id="BTGU01002185">
    <property type="protein sequence ID" value="GMN35105.1"/>
    <property type="molecule type" value="Genomic_DNA"/>
</dbReference>
<keyword evidence="3" id="KW-1185">Reference proteome</keyword>
<gene>
    <name evidence="1" type="ORF">TIFTF001_042169</name>
    <name evidence="2" type="ORF">TIFTF001_042170</name>
</gene>
<dbReference type="Proteomes" id="UP001187192">
    <property type="component" value="Unassembled WGS sequence"/>
</dbReference>
<dbReference type="EMBL" id="BTGU01002185">
    <property type="protein sequence ID" value="GMN35107.1"/>
    <property type="molecule type" value="Genomic_DNA"/>
</dbReference>
<reference evidence="2" key="1">
    <citation type="submission" date="2023-07" db="EMBL/GenBank/DDBJ databases">
        <title>draft genome sequence of fig (Ficus carica).</title>
        <authorList>
            <person name="Takahashi T."/>
            <person name="Nishimura K."/>
        </authorList>
    </citation>
    <scope>NUCLEOTIDE SEQUENCE</scope>
</reference>
<accession>A0AA87ZIQ7</accession>
<comment type="caution">
    <text evidence="2">The sequence shown here is derived from an EMBL/GenBank/DDBJ whole genome shotgun (WGS) entry which is preliminary data.</text>
</comment>
<dbReference type="AlphaFoldDB" id="A0AA87ZIQ7"/>
<evidence type="ECO:0000313" key="2">
    <source>
        <dbReference type="EMBL" id="GMN35107.1"/>
    </source>
</evidence>
<proteinExistence type="predicted"/>
<evidence type="ECO:0000313" key="1">
    <source>
        <dbReference type="EMBL" id="GMN35105.1"/>
    </source>
</evidence>
<evidence type="ECO:0000313" key="3">
    <source>
        <dbReference type="Proteomes" id="UP001187192"/>
    </source>
</evidence>
<protein>
    <submittedName>
        <fullName evidence="2">Uncharacterized protein</fullName>
    </submittedName>
</protein>
<organism evidence="2 3">
    <name type="scientific">Ficus carica</name>
    <name type="common">Common fig</name>
    <dbReference type="NCBI Taxonomy" id="3494"/>
    <lineage>
        <taxon>Eukaryota</taxon>
        <taxon>Viridiplantae</taxon>
        <taxon>Streptophyta</taxon>
        <taxon>Embryophyta</taxon>
        <taxon>Tracheophyta</taxon>
        <taxon>Spermatophyta</taxon>
        <taxon>Magnoliopsida</taxon>
        <taxon>eudicotyledons</taxon>
        <taxon>Gunneridae</taxon>
        <taxon>Pentapetalae</taxon>
        <taxon>rosids</taxon>
        <taxon>fabids</taxon>
        <taxon>Rosales</taxon>
        <taxon>Moraceae</taxon>
        <taxon>Ficeae</taxon>
        <taxon>Ficus</taxon>
    </lineage>
</organism>